<keyword evidence="3 5" id="KW-0067">ATP-binding</keyword>
<sequence length="355" mass="39477">MASIQLQNICKSFVKGESVLSNVNFDVNEGEIVAILGPSGCGKTTTLRVIAGFEMQSEGTLRLSDQPIDSSHSWVPVNKRKVGMVFQDYALFPHLSVEDNIRFGVQKPTKECGTLIQTMLDLVGLQGMNKRFPHELSGGQKQRVALARALAPSPKVLLMDEPFSNLDAELKYTMRFEVKRILKQAKITTVFVTHDQKDALAIADKIIVMNKGRVEQFGTPQEVYHSPATPFVARFLSRSNLVEAEKIGDYIHTPLGKLYDPSNGEGQGYLVIRRDSIGISPGGDYEGVIKQVAFEGEYKEVVMTVGKVKLSFFTSDPFFALPDIGGKVRFSFKDYYFLPEQSSENVNESKELQHA</sequence>
<dbReference type="EMBL" id="JBFMIA010000001">
    <property type="protein sequence ID" value="MEW9500609.1"/>
    <property type="molecule type" value="Genomic_DNA"/>
</dbReference>
<dbReference type="InterPro" id="IPR003593">
    <property type="entry name" value="AAA+_ATPase"/>
</dbReference>
<dbReference type="PANTHER" id="PTHR42781:SF4">
    <property type="entry name" value="SPERMIDINE_PUTRESCINE IMPORT ATP-BINDING PROTEIN POTA"/>
    <property type="match status" value="1"/>
</dbReference>
<dbReference type="PROSITE" id="PS50893">
    <property type="entry name" value="ABC_TRANSPORTER_2"/>
    <property type="match status" value="1"/>
</dbReference>
<evidence type="ECO:0000259" key="4">
    <source>
        <dbReference type="PROSITE" id="PS50893"/>
    </source>
</evidence>
<name>A0ABV3PZU0_9BACL</name>
<dbReference type="PANTHER" id="PTHR42781">
    <property type="entry name" value="SPERMIDINE/PUTRESCINE IMPORT ATP-BINDING PROTEIN POTA"/>
    <property type="match status" value="1"/>
</dbReference>
<evidence type="ECO:0000313" key="6">
    <source>
        <dbReference type="Proteomes" id="UP001556040"/>
    </source>
</evidence>
<dbReference type="Proteomes" id="UP001556040">
    <property type="component" value="Unassembled WGS sequence"/>
</dbReference>
<dbReference type="InterPro" id="IPR050093">
    <property type="entry name" value="ABC_SmlMolc_Importer"/>
</dbReference>
<proteinExistence type="predicted"/>
<dbReference type="Gene3D" id="3.40.50.300">
    <property type="entry name" value="P-loop containing nucleotide triphosphate hydrolases"/>
    <property type="match status" value="1"/>
</dbReference>
<protein>
    <submittedName>
        <fullName evidence="5">ABC transporter ATP-binding protein</fullName>
    </submittedName>
</protein>
<reference evidence="5 6" key="1">
    <citation type="journal article" date="1979" name="Int. J. Syst. Evol. Microbiol.">
        <title>Bacillus globisporus subsp. marinus subsp. nov.</title>
        <authorList>
            <person name="Liu H."/>
        </authorList>
    </citation>
    <scope>NUCLEOTIDE SEQUENCE [LARGE SCALE GENOMIC DNA]</scope>
    <source>
        <strain evidence="5 6">DSM 1297</strain>
    </source>
</reference>
<dbReference type="InterPro" id="IPR017871">
    <property type="entry name" value="ABC_transporter-like_CS"/>
</dbReference>
<evidence type="ECO:0000256" key="3">
    <source>
        <dbReference type="ARBA" id="ARBA00022840"/>
    </source>
</evidence>
<evidence type="ECO:0000256" key="1">
    <source>
        <dbReference type="ARBA" id="ARBA00022448"/>
    </source>
</evidence>
<evidence type="ECO:0000313" key="5">
    <source>
        <dbReference type="EMBL" id="MEW9500609.1"/>
    </source>
</evidence>
<keyword evidence="6" id="KW-1185">Reference proteome</keyword>
<dbReference type="RefSeq" id="WP_367777915.1">
    <property type="nucleotide sequence ID" value="NZ_JBFMIA010000001.1"/>
</dbReference>
<keyword evidence="2" id="KW-0547">Nucleotide-binding</keyword>
<comment type="caution">
    <text evidence="5">The sequence shown here is derived from an EMBL/GenBank/DDBJ whole genome shotgun (WGS) entry which is preliminary data.</text>
</comment>
<keyword evidence="1" id="KW-0813">Transport</keyword>
<dbReference type="PROSITE" id="PS00211">
    <property type="entry name" value="ABC_TRANSPORTER_1"/>
    <property type="match status" value="1"/>
</dbReference>
<dbReference type="SMART" id="SM00382">
    <property type="entry name" value="AAA"/>
    <property type="match status" value="1"/>
</dbReference>
<organism evidence="5 6">
    <name type="scientific">Jeotgalibacillus marinus</name>
    <dbReference type="NCBI Taxonomy" id="86667"/>
    <lineage>
        <taxon>Bacteria</taxon>
        <taxon>Bacillati</taxon>
        <taxon>Bacillota</taxon>
        <taxon>Bacilli</taxon>
        <taxon>Bacillales</taxon>
        <taxon>Caryophanaceae</taxon>
        <taxon>Jeotgalibacillus</taxon>
    </lineage>
</organism>
<dbReference type="SUPFAM" id="SSF52540">
    <property type="entry name" value="P-loop containing nucleoside triphosphate hydrolases"/>
    <property type="match status" value="1"/>
</dbReference>
<dbReference type="Pfam" id="PF00005">
    <property type="entry name" value="ABC_tran"/>
    <property type="match status" value="1"/>
</dbReference>
<feature type="domain" description="ABC transporter" evidence="4">
    <location>
        <begin position="4"/>
        <end position="236"/>
    </location>
</feature>
<evidence type="ECO:0000256" key="2">
    <source>
        <dbReference type="ARBA" id="ARBA00022741"/>
    </source>
</evidence>
<dbReference type="GO" id="GO:0005524">
    <property type="term" value="F:ATP binding"/>
    <property type="evidence" value="ECO:0007669"/>
    <property type="project" value="UniProtKB-KW"/>
</dbReference>
<gene>
    <name evidence="5" type="ORF">AB1471_02205</name>
</gene>
<dbReference type="InterPro" id="IPR027417">
    <property type="entry name" value="P-loop_NTPase"/>
</dbReference>
<dbReference type="InterPro" id="IPR003439">
    <property type="entry name" value="ABC_transporter-like_ATP-bd"/>
</dbReference>
<accession>A0ABV3PZU0</accession>